<evidence type="ECO:0000313" key="3">
    <source>
        <dbReference type="EMBL" id="MFH8584551.1"/>
    </source>
</evidence>
<dbReference type="SMART" id="SM00470">
    <property type="entry name" value="ParB"/>
    <property type="match status" value="1"/>
</dbReference>
<keyword evidence="4" id="KW-1185">Reference proteome</keyword>
<gene>
    <name evidence="3" type="ORF">ACH4GP_09185</name>
</gene>
<dbReference type="InterPro" id="IPR003115">
    <property type="entry name" value="ParB_N"/>
</dbReference>
<organism evidence="3 4">
    <name type="scientific">Streptomyces celluloflavus</name>
    <dbReference type="NCBI Taxonomy" id="58344"/>
    <lineage>
        <taxon>Bacteria</taxon>
        <taxon>Bacillati</taxon>
        <taxon>Actinomycetota</taxon>
        <taxon>Actinomycetes</taxon>
        <taxon>Kitasatosporales</taxon>
        <taxon>Streptomycetaceae</taxon>
        <taxon>Streptomyces</taxon>
    </lineage>
</organism>
<feature type="domain" description="ParB-like N-terminal" evidence="2">
    <location>
        <begin position="24"/>
        <end position="108"/>
    </location>
</feature>
<dbReference type="Proteomes" id="UP001610990">
    <property type="component" value="Unassembled WGS sequence"/>
</dbReference>
<accession>A0ABW7R931</accession>
<protein>
    <submittedName>
        <fullName evidence="3">ParB/RepB/Spo0J family partition protein</fullName>
    </submittedName>
</protein>
<dbReference type="RefSeq" id="WP_367429739.1">
    <property type="nucleotide sequence ID" value="NZ_CP108413.1"/>
</dbReference>
<name>A0ABW7R931_9ACTN</name>
<reference evidence="3 4" key="1">
    <citation type="submission" date="2024-10" db="EMBL/GenBank/DDBJ databases">
        <title>The Natural Products Discovery Center: Release of the First 8490 Sequenced Strains for Exploring Actinobacteria Biosynthetic Diversity.</title>
        <authorList>
            <person name="Kalkreuter E."/>
            <person name="Kautsar S.A."/>
            <person name="Yang D."/>
            <person name="Bader C.D."/>
            <person name="Teijaro C.N."/>
            <person name="Fluegel L."/>
            <person name="Davis C.M."/>
            <person name="Simpson J.R."/>
            <person name="Lauterbach L."/>
            <person name="Steele A.D."/>
            <person name="Gui C."/>
            <person name="Meng S."/>
            <person name="Li G."/>
            <person name="Viehrig K."/>
            <person name="Ye F."/>
            <person name="Su P."/>
            <person name="Kiefer A.F."/>
            <person name="Nichols A."/>
            <person name="Cepeda A.J."/>
            <person name="Yan W."/>
            <person name="Fan B."/>
            <person name="Jiang Y."/>
            <person name="Adhikari A."/>
            <person name="Zheng C.-J."/>
            <person name="Schuster L."/>
            <person name="Cowan T.M."/>
            <person name="Smanski M.J."/>
            <person name="Chevrette M.G."/>
            <person name="De Carvalho L.P.S."/>
            <person name="Shen B."/>
        </authorList>
    </citation>
    <scope>NUCLEOTIDE SEQUENCE [LARGE SCALE GENOMIC DNA]</scope>
    <source>
        <strain evidence="3 4">NPDC018013</strain>
    </source>
</reference>
<sequence length="334" mass="37093">MSDVLTGLGTEHRDGGELRQYVTEIVAVRSLLYFGSPRLAGEDPHHSHALAETDMPLPPIVVHRPTMHVIDGLHRVRAALLRGDEHIEARFFDGSPEDAFVMAVKLNTRHGRPLSQADRTAAAARIIGTHPHWSDRKIAEIAGISPSGVGALRARSTDDAGQSNTRTGRDGRVRPLNAAEGRRRAGEFIAERPDASLREVAEVAGIAVATARDVRKRLEDGEDPVPPKLRAAEWRDSDPKGTHDRAKEGDKVPELPSESDSLILSSMRKDPTLRFRESGRTLLSCQPIEPEQWQWLATGVPTHRACDVVRAARRRGEQWLRFAQELEERRLHES</sequence>
<evidence type="ECO:0000313" key="4">
    <source>
        <dbReference type="Proteomes" id="UP001610990"/>
    </source>
</evidence>
<dbReference type="SUPFAM" id="SSF110849">
    <property type="entry name" value="ParB/Sulfiredoxin"/>
    <property type="match status" value="1"/>
</dbReference>
<comment type="caution">
    <text evidence="3">The sequence shown here is derived from an EMBL/GenBank/DDBJ whole genome shotgun (WGS) entry which is preliminary data.</text>
</comment>
<proteinExistence type="predicted"/>
<evidence type="ECO:0000256" key="1">
    <source>
        <dbReference type="SAM" id="MobiDB-lite"/>
    </source>
</evidence>
<feature type="compositionally biased region" description="Basic and acidic residues" evidence="1">
    <location>
        <begin position="230"/>
        <end position="253"/>
    </location>
</feature>
<feature type="region of interest" description="Disordered" evidence="1">
    <location>
        <begin position="218"/>
        <end position="263"/>
    </location>
</feature>
<dbReference type="EMBL" id="JBIRGH010000004">
    <property type="protein sequence ID" value="MFH8584551.1"/>
    <property type="molecule type" value="Genomic_DNA"/>
</dbReference>
<feature type="region of interest" description="Disordered" evidence="1">
    <location>
        <begin position="149"/>
        <end position="179"/>
    </location>
</feature>
<evidence type="ECO:0000259" key="2">
    <source>
        <dbReference type="SMART" id="SM00470"/>
    </source>
</evidence>
<dbReference type="InterPro" id="IPR036086">
    <property type="entry name" value="ParB/Sulfiredoxin_sf"/>
</dbReference>